<dbReference type="EMBL" id="LQZG01000003">
    <property type="protein sequence ID" value="OAB87240.1"/>
    <property type="molecule type" value="Genomic_DNA"/>
</dbReference>
<keyword evidence="4" id="KW-1185">Reference proteome</keyword>
<evidence type="ECO:0008006" key="5">
    <source>
        <dbReference type="Google" id="ProtNLM"/>
    </source>
</evidence>
<evidence type="ECO:0000313" key="3">
    <source>
        <dbReference type="EMBL" id="OAB87240.1"/>
    </source>
</evidence>
<accession>A0A176QC44</accession>
<organism evidence="3 4">
    <name type="scientific">Janibacter melonis</name>
    <dbReference type="NCBI Taxonomy" id="262209"/>
    <lineage>
        <taxon>Bacteria</taxon>
        <taxon>Bacillati</taxon>
        <taxon>Actinomycetota</taxon>
        <taxon>Actinomycetes</taxon>
        <taxon>Micrococcales</taxon>
        <taxon>Intrasporangiaceae</taxon>
        <taxon>Janibacter</taxon>
    </lineage>
</organism>
<sequence>MIDFRYHMVSLAAVLIALSMGVVLGAGPLNDDIGNTLTNEVTRLRQDKDDLRRQLTQEQRTGEAQESFGEEVLPQLVSGVLDGTSVAVVRLPESDDTEVAELRETLELSGASVEPTVSVAASWGAGGEDAQASRERAASEALSALGRSDADGAGLDEALGAVLGGRGEDGMPAPTDSQRTDAFERLSDAGLVSGDAPTSAADVVLVVAGPVAGDPQDSPADADPAATASATRWVELAAALDARSAGAVLTSGPVTYGSGDASPVTVARADSGLSEGLSTVDTPESAVGRADVVLGLDEQTRGDAGHYGLADDASAAIPEAP</sequence>
<evidence type="ECO:0000256" key="1">
    <source>
        <dbReference type="SAM" id="Coils"/>
    </source>
</evidence>
<dbReference type="Proteomes" id="UP000076976">
    <property type="component" value="Unassembled WGS sequence"/>
</dbReference>
<dbReference type="GO" id="GO:0055070">
    <property type="term" value="P:copper ion homeostasis"/>
    <property type="evidence" value="ECO:0007669"/>
    <property type="project" value="InterPro"/>
</dbReference>
<dbReference type="STRING" id="262209.AWH69_12935"/>
<feature type="coiled-coil region" evidence="1">
    <location>
        <begin position="34"/>
        <end position="61"/>
    </location>
</feature>
<reference evidence="3 4" key="1">
    <citation type="submission" date="2016-01" db="EMBL/GenBank/DDBJ databases">
        <title>Janibacter melonis strain CD11_4 genome sequencing and assembly.</title>
        <authorList>
            <person name="Nair G.R."/>
            <person name="Kaur G."/>
            <person name="Chander A.M."/>
            <person name="Mayilraj S."/>
        </authorList>
    </citation>
    <scope>NUCLEOTIDE SEQUENCE [LARGE SCALE GENOMIC DNA]</scope>
    <source>
        <strain evidence="3 4">CD11-4</strain>
    </source>
</reference>
<dbReference type="GO" id="GO:0016020">
    <property type="term" value="C:membrane"/>
    <property type="evidence" value="ECO:0007669"/>
    <property type="project" value="InterPro"/>
</dbReference>
<gene>
    <name evidence="3" type="ORF">AWH69_12935</name>
</gene>
<protein>
    <recommendedName>
        <fullName evidence="5">Copper transporter</fullName>
    </recommendedName>
</protein>
<dbReference type="AlphaFoldDB" id="A0A176QC44"/>
<evidence type="ECO:0000256" key="2">
    <source>
        <dbReference type="SAM" id="MobiDB-lite"/>
    </source>
</evidence>
<name>A0A176QC44_9MICO</name>
<dbReference type="Pfam" id="PF11382">
    <property type="entry name" value="MctB"/>
    <property type="match status" value="1"/>
</dbReference>
<dbReference type="InterPro" id="IPR021522">
    <property type="entry name" value="MctB"/>
</dbReference>
<feature type="region of interest" description="Disordered" evidence="2">
    <location>
        <begin position="301"/>
        <end position="321"/>
    </location>
</feature>
<dbReference type="RefSeq" id="WP_068276306.1">
    <property type="nucleotide sequence ID" value="NZ_LQZG01000003.1"/>
</dbReference>
<comment type="caution">
    <text evidence="3">The sequence shown here is derived from an EMBL/GenBank/DDBJ whole genome shotgun (WGS) entry which is preliminary data.</text>
</comment>
<evidence type="ECO:0000313" key="4">
    <source>
        <dbReference type="Proteomes" id="UP000076976"/>
    </source>
</evidence>
<keyword evidence="1" id="KW-0175">Coiled coil</keyword>
<proteinExistence type="predicted"/>